<sequence length="418" mass="47054">MSMDVKDTTYTGTLQISVVSALGMSPIPGATVTISYTGDPDSPIETLTTDESGQTPEINLKAPPKELSLTPDITEQPYSEYNIQVTAEGFETVLVSGSEILAGAYSLQPIRMNPLDVTEEEEKVVVIPPHTLFGEYPPKIPEEEIKPMNETGEIVLSRVVIPEYVIVHDGDPEDPTARNYWVRYKDYIKNVASSEIYPTWSESAIYANILVIQSFTLNRIFTEWYRGKGYDFTITSSTAYDQKWIYGRNVFEEIDYLVDSIFTNYLSRPGVRQPIFTSYCDGNRTRCRGLSQWGSQSLAEQGYSAIDIIHYYYGNDMYINSADIISGVPSSWPGYDLTIGSSGEKVRQLQQQLNRIARNYPAIPTLVPDGIYGRDTAEAVRMFQKIFHLPQTGIVDYPTWFEISDIYVGVTRISEPDV</sequence>
<accession>A0A6L5YII1</accession>
<dbReference type="EMBL" id="VUMU01000008">
    <property type="protein sequence ID" value="MST58194.1"/>
    <property type="molecule type" value="Genomic_DNA"/>
</dbReference>
<evidence type="ECO:0000313" key="4">
    <source>
        <dbReference type="Proteomes" id="UP000476055"/>
    </source>
</evidence>
<reference evidence="3 4" key="1">
    <citation type="submission" date="2019-08" db="EMBL/GenBank/DDBJ databases">
        <title>In-depth cultivation of the pig gut microbiome towards novel bacterial diversity and tailored functional studies.</title>
        <authorList>
            <person name="Wylensek D."/>
            <person name="Hitch T.C.A."/>
            <person name="Clavel T."/>
        </authorList>
    </citation>
    <scope>NUCLEOTIDE SEQUENCE [LARGE SCALE GENOMIC DNA]</scope>
    <source>
        <strain evidence="3 4">WCA3-601-WT-6H</strain>
    </source>
</reference>
<organism evidence="3 4">
    <name type="scientific">Waltera intestinalis</name>
    <dbReference type="NCBI Taxonomy" id="2606635"/>
    <lineage>
        <taxon>Bacteria</taxon>
        <taxon>Bacillati</taxon>
        <taxon>Bacillota</taxon>
        <taxon>Clostridia</taxon>
        <taxon>Lachnospirales</taxon>
        <taxon>Lachnospiraceae</taxon>
        <taxon>Waltera</taxon>
    </lineage>
</organism>
<comment type="caution">
    <text evidence="3">The sequence shown here is derived from an EMBL/GenBank/DDBJ whole genome shotgun (WGS) entry which is preliminary data.</text>
</comment>
<proteinExistence type="predicted"/>
<dbReference type="InterPro" id="IPR002477">
    <property type="entry name" value="Peptidoglycan-bd-like"/>
</dbReference>
<dbReference type="Pfam" id="PF01471">
    <property type="entry name" value="PG_binding_1"/>
    <property type="match status" value="1"/>
</dbReference>
<dbReference type="InterPro" id="IPR036366">
    <property type="entry name" value="PGBDSf"/>
</dbReference>
<evidence type="ECO:0000256" key="1">
    <source>
        <dbReference type="SAM" id="MobiDB-lite"/>
    </source>
</evidence>
<dbReference type="InterPro" id="IPR036365">
    <property type="entry name" value="PGBD-like_sf"/>
</dbReference>
<feature type="compositionally biased region" description="Polar residues" evidence="1">
    <location>
        <begin position="45"/>
        <end position="57"/>
    </location>
</feature>
<dbReference type="AlphaFoldDB" id="A0A6L5YII1"/>
<feature type="region of interest" description="Disordered" evidence="1">
    <location>
        <begin position="38"/>
        <end position="62"/>
    </location>
</feature>
<dbReference type="Proteomes" id="UP000476055">
    <property type="component" value="Unassembled WGS sequence"/>
</dbReference>
<keyword evidence="4" id="KW-1185">Reference proteome</keyword>
<evidence type="ECO:0000313" key="3">
    <source>
        <dbReference type="EMBL" id="MST58194.1"/>
    </source>
</evidence>
<evidence type="ECO:0000259" key="2">
    <source>
        <dbReference type="Pfam" id="PF01471"/>
    </source>
</evidence>
<protein>
    <submittedName>
        <fullName evidence="3">Peptidoglycan-binding protein</fullName>
    </submittedName>
</protein>
<dbReference type="RefSeq" id="WP_154496443.1">
    <property type="nucleotide sequence ID" value="NZ_VUMU01000008.1"/>
</dbReference>
<dbReference type="SUPFAM" id="SSF47090">
    <property type="entry name" value="PGBD-like"/>
    <property type="match status" value="1"/>
</dbReference>
<gene>
    <name evidence="3" type="ORF">FYJ59_08075</name>
</gene>
<feature type="domain" description="Peptidoglycan binding-like" evidence="2">
    <location>
        <begin position="342"/>
        <end position="400"/>
    </location>
</feature>
<name>A0A6L5YII1_9FIRM</name>
<dbReference type="Gene3D" id="1.10.101.10">
    <property type="entry name" value="PGBD-like superfamily/PGBD"/>
    <property type="match status" value="1"/>
</dbReference>